<accession>A0ABR6PXI9</accession>
<evidence type="ECO:0000313" key="1">
    <source>
        <dbReference type="EMBL" id="MBB6330181.1"/>
    </source>
</evidence>
<proteinExistence type="predicted"/>
<gene>
    <name evidence="1" type="ORF">HNP24_001131</name>
</gene>
<keyword evidence="2" id="KW-1185">Reference proteome</keyword>
<reference evidence="1 2" key="1">
    <citation type="submission" date="2020-08" db="EMBL/GenBank/DDBJ databases">
        <title>Functional genomics of gut bacteria from endangered species of beetles.</title>
        <authorList>
            <person name="Carlos-Shanley C."/>
        </authorList>
    </citation>
    <scope>NUCLEOTIDE SEQUENCE [LARGE SCALE GENOMIC DNA]</scope>
    <source>
        <strain evidence="1 2">S00068</strain>
    </source>
</reference>
<evidence type="ECO:0000313" key="2">
    <source>
        <dbReference type="Proteomes" id="UP000587367"/>
    </source>
</evidence>
<dbReference type="EMBL" id="JACHKS010000001">
    <property type="protein sequence ID" value="MBB6330181.1"/>
    <property type="molecule type" value="Genomic_DNA"/>
</dbReference>
<dbReference type="Proteomes" id="UP000587367">
    <property type="component" value="Unassembled WGS sequence"/>
</dbReference>
<comment type="caution">
    <text evidence="1">The sequence shown here is derived from an EMBL/GenBank/DDBJ whole genome shotgun (WGS) entry which is preliminary data.</text>
</comment>
<protein>
    <submittedName>
        <fullName evidence="1">Uncharacterized protein</fullName>
    </submittedName>
</protein>
<sequence length="38" mass="4646">MMNERFRFLTYFILLKSTFKYKKQKSAESNSALFYISL</sequence>
<organism evidence="1 2">
    <name type="scientific">Chryseobacterium sediminis</name>
    <dbReference type="NCBI Taxonomy" id="1679494"/>
    <lineage>
        <taxon>Bacteria</taxon>
        <taxon>Pseudomonadati</taxon>
        <taxon>Bacteroidota</taxon>
        <taxon>Flavobacteriia</taxon>
        <taxon>Flavobacteriales</taxon>
        <taxon>Weeksellaceae</taxon>
        <taxon>Chryseobacterium group</taxon>
        <taxon>Chryseobacterium</taxon>
    </lineage>
</organism>
<name>A0ABR6PXI9_9FLAO</name>